<proteinExistence type="predicted"/>
<organism evidence="1 2">
    <name type="scientific">Candidatus Brocadia sinica JPN1</name>
    <dbReference type="NCBI Taxonomy" id="1197129"/>
    <lineage>
        <taxon>Bacteria</taxon>
        <taxon>Pseudomonadati</taxon>
        <taxon>Planctomycetota</taxon>
        <taxon>Candidatus Brocadiia</taxon>
        <taxon>Candidatus Brocadiales</taxon>
        <taxon>Candidatus Brocadiaceae</taxon>
        <taxon>Candidatus Brocadia</taxon>
    </lineage>
</organism>
<reference evidence="2" key="1">
    <citation type="journal article" date="2015" name="Genome Announc.">
        <title>Draft Genome Sequence of an Anaerobic Ammonium-Oxidizing Bacterium, "Candidatus Brocadia sinica".</title>
        <authorList>
            <person name="Oshiki M."/>
            <person name="Shinyako-Hata K."/>
            <person name="Satoh H."/>
            <person name="Okabe S."/>
        </authorList>
    </citation>
    <scope>NUCLEOTIDE SEQUENCE [LARGE SCALE GENOMIC DNA]</scope>
    <source>
        <strain evidence="2">JPN1</strain>
    </source>
</reference>
<dbReference type="Proteomes" id="UP000032309">
    <property type="component" value="Unassembled WGS sequence"/>
</dbReference>
<gene>
    <name evidence="1" type="ORF">BROSI_A0973</name>
</gene>
<accession>A0ABQ0JUT1</accession>
<dbReference type="EMBL" id="BAFN01000001">
    <property type="protein sequence ID" value="GAN32458.1"/>
    <property type="molecule type" value="Genomic_DNA"/>
</dbReference>
<comment type="caution">
    <text evidence="1">The sequence shown here is derived from an EMBL/GenBank/DDBJ whole genome shotgun (WGS) entry which is preliminary data.</text>
</comment>
<keyword evidence="2" id="KW-1185">Reference proteome</keyword>
<protein>
    <submittedName>
        <fullName evidence="1">Uncharacterized protein</fullName>
    </submittedName>
</protein>
<name>A0ABQ0JUT1_9BACT</name>
<sequence length="55" mass="6270">MAFKTPFNAGNTANCFPLRDSKAFALKAATKLFDNWRIAWICHVHIRDVTLAGYR</sequence>
<evidence type="ECO:0000313" key="1">
    <source>
        <dbReference type="EMBL" id="GAN32458.1"/>
    </source>
</evidence>
<evidence type="ECO:0000313" key="2">
    <source>
        <dbReference type="Proteomes" id="UP000032309"/>
    </source>
</evidence>